<gene>
    <name evidence="1" type="ORF">SAMN04487989_101795</name>
</gene>
<reference evidence="2" key="1">
    <citation type="submission" date="2016-10" db="EMBL/GenBank/DDBJ databases">
        <authorList>
            <person name="Varghese N."/>
            <person name="Submissions S."/>
        </authorList>
    </citation>
    <scope>NUCLEOTIDE SEQUENCE [LARGE SCALE GENOMIC DNA]</scope>
    <source>
        <strain evidence="2">DSM 23925</strain>
    </source>
</reference>
<evidence type="ECO:0000313" key="2">
    <source>
        <dbReference type="Proteomes" id="UP000198705"/>
    </source>
</evidence>
<keyword evidence="2" id="KW-1185">Reference proteome</keyword>
<dbReference type="Proteomes" id="UP000198705">
    <property type="component" value="Unassembled WGS sequence"/>
</dbReference>
<name>A0A1I4ZFM1_9FLAO</name>
<dbReference type="STRING" id="649333.SAMN04487989_101795"/>
<dbReference type="AlphaFoldDB" id="A0A1I4ZFM1"/>
<protein>
    <submittedName>
        <fullName evidence="1">Uncharacterized protein</fullName>
    </submittedName>
</protein>
<dbReference type="RefSeq" id="WP_245758185.1">
    <property type="nucleotide sequence ID" value="NZ_CAXAYH010000033.1"/>
</dbReference>
<accession>A0A1I4ZFM1</accession>
<sequence length="94" mass="10841">MRKHTIAILMSVLFLAFISAPSILIAVDDTIDVSMFYSIAEEENENLKFPISNNEYHESDNLYGTDSKEYLGYYFKNYSKPHLNLISPPPDYII</sequence>
<proteinExistence type="predicted"/>
<dbReference type="EMBL" id="FOVN01000001">
    <property type="protein sequence ID" value="SFN49075.1"/>
    <property type="molecule type" value="Genomic_DNA"/>
</dbReference>
<evidence type="ECO:0000313" key="1">
    <source>
        <dbReference type="EMBL" id="SFN49075.1"/>
    </source>
</evidence>
<organism evidence="1 2">
    <name type="scientific">Bizionia echini</name>
    <dbReference type="NCBI Taxonomy" id="649333"/>
    <lineage>
        <taxon>Bacteria</taxon>
        <taxon>Pseudomonadati</taxon>
        <taxon>Bacteroidota</taxon>
        <taxon>Flavobacteriia</taxon>
        <taxon>Flavobacteriales</taxon>
        <taxon>Flavobacteriaceae</taxon>
        <taxon>Bizionia</taxon>
    </lineage>
</organism>